<dbReference type="GO" id="GO:0017168">
    <property type="term" value="F:5-oxoprolinase (ATP-hydrolyzing) activity"/>
    <property type="evidence" value="ECO:0007669"/>
    <property type="project" value="TreeGrafter"/>
</dbReference>
<dbReference type="PANTHER" id="PTHR11365:SF23">
    <property type="entry name" value="HYPOTHETICAL 5-OXOPROLINASE (EUROFUNG)-RELATED"/>
    <property type="match status" value="1"/>
</dbReference>
<gene>
    <name evidence="2" type="ORF">AOG54_07075</name>
</gene>
<dbReference type="GO" id="GO:0006749">
    <property type="term" value="P:glutathione metabolic process"/>
    <property type="evidence" value="ECO:0007669"/>
    <property type="project" value="TreeGrafter"/>
</dbReference>
<proteinExistence type="predicted"/>
<sequence>MRRIKMIEYEKHVNPFIYEIIKNGLKTACEEMFVAFGKSARSQVIYETLDYASAITSASGDLISQANGVPGFLGVLDYAARDLINSRQIEKGDVYMANVPYNGGTHLNDVTLIMPVFYDDELDFLIVNKGHWSEVGGMHFGSWSPDATEIYQEGIQFPNVRLAKNDEIDNEMVKIIGENCRTPEMTIGDMHAQLASMKIARKRIYSMFEKYGHDTVMAAVKKMLIDGENESKSLLKNLPHGEFYIEDYIDDDGINDEPIRVKARLKIDDNSFTVDFTGSSNSVKGSINSPFPATVSSVRTVYIAASNPHTEPNGGLFKPVKIIAPKGTIFNPVRPAPTSTYWESMSYAGDVVWHILAKLLPDKLSAGHFLTVGATIIGGVNDSTNEPFALVEPQPGGWGASFDSDGESVLVCSGDGETYLSSAEVIERTLPIRVERLAINTYDGVGRGKYRGGFGLIKDYRVMCSEASFSGSFGRSKFTAWGMDGGENGTPNYFVISGSKNIRGRRIGGLKLVKGDLISIRTGAGGGWGDPRKRDKNALKKDLEEGCNKIYKHNKACQHNVW</sequence>
<organism evidence="2 3">
    <name type="scientific">Acidiplasma aeolicum</name>
    <dbReference type="NCBI Taxonomy" id="507754"/>
    <lineage>
        <taxon>Archaea</taxon>
        <taxon>Methanobacteriati</taxon>
        <taxon>Thermoplasmatota</taxon>
        <taxon>Thermoplasmata</taxon>
        <taxon>Thermoplasmatales</taxon>
        <taxon>Ferroplasmaceae</taxon>
        <taxon>Acidiplasma</taxon>
    </lineage>
</organism>
<keyword evidence="3" id="KW-1185">Reference proteome</keyword>
<evidence type="ECO:0000313" key="2">
    <source>
        <dbReference type="EMBL" id="KQB36643.1"/>
    </source>
</evidence>
<dbReference type="EMBL" id="LKBG01000003">
    <property type="protein sequence ID" value="KQB36643.1"/>
    <property type="molecule type" value="Genomic_DNA"/>
</dbReference>
<name>A0A0Q0XM74_9ARCH</name>
<evidence type="ECO:0000259" key="1">
    <source>
        <dbReference type="Pfam" id="PF02538"/>
    </source>
</evidence>
<dbReference type="GO" id="GO:0005829">
    <property type="term" value="C:cytosol"/>
    <property type="evidence" value="ECO:0007669"/>
    <property type="project" value="TreeGrafter"/>
</dbReference>
<feature type="non-terminal residue" evidence="2">
    <location>
        <position position="562"/>
    </location>
</feature>
<dbReference type="PANTHER" id="PTHR11365">
    <property type="entry name" value="5-OXOPROLINASE RELATED"/>
    <property type="match status" value="1"/>
</dbReference>
<dbReference type="Proteomes" id="UP000050320">
    <property type="component" value="Unassembled WGS sequence"/>
</dbReference>
<dbReference type="Pfam" id="PF02538">
    <property type="entry name" value="Hydantoinase_B"/>
    <property type="match status" value="1"/>
</dbReference>
<dbReference type="InterPro" id="IPR045079">
    <property type="entry name" value="Oxoprolinase-like"/>
</dbReference>
<comment type="caution">
    <text evidence="2">The sequence shown here is derived from an EMBL/GenBank/DDBJ whole genome shotgun (WGS) entry which is preliminary data.</text>
</comment>
<dbReference type="AlphaFoldDB" id="A0A0Q0XM74"/>
<reference evidence="2 3" key="1">
    <citation type="submission" date="2015-09" db="EMBL/GenBank/DDBJ databases">
        <title>Heavy metals and arsenic resistance mechanisms in polyextremophilic archaea of the family Ferroplasmaceae.</title>
        <authorList>
            <person name="Bulaev A.G."/>
            <person name="Kanygina A.V."/>
        </authorList>
    </citation>
    <scope>NUCLEOTIDE SEQUENCE [LARGE SCALE GENOMIC DNA]</scope>
    <source>
        <strain evidence="2 3">VT</strain>
    </source>
</reference>
<accession>A0A0Q0XM74</accession>
<evidence type="ECO:0000313" key="3">
    <source>
        <dbReference type="Proteomes" id="UP000050320"/>
    </source>
</evidence>
<protein>
    <submittedName>
        <fullName evidence="2">5-oxoprolinase</fullName>
    </submittedName>
</protein>
<feature type="domain" description="Hydantoinase B/oxoprolinase" evidence="1">
    <location>
        <begin position="15"/>
        <end position="531"/>
    </location>
</feature>
<dbReference type="InterPro" id="IPR003692">
    <property type="entry name" value="Hydantoinase_B"/>
</dbReference>